<keyword evidence="3" id="KW-0479">Metal-binding</keyword>
<dbReference type="InterPro" id="IPR007197">
    <property type="entry name" value="rSAM"/>
</dbReference>
<feature type="domain" description="Radical SAM core" evidence="6">
    <location>
        <begin position="6"/>
        <end position="212"/>
    </location>
</feature>
<feature type="non-terminal residue" evidence="7">
    <location>
        <position position="212"/>
    </location>
</feature>
<dbReference type="GO" id="GO:0003824">
    <property type="term" value="F:catalytic activity"/>
    <property type="evidence" value="ECO:0007669"/>
    <property type="project" value="InterPro"/>
</dbReference>
<keyword evidence="2" id="KW-0949">S-adenosyl-L-methionine</keyword>
<reference evidence="7" key="1">
    <citation type="journal article" date="2014" name="Front. Microbiol.">
        <title>High frequency of phylogenetically diverse reductive dehalogenase-homologous genes in deep subseafloor sedimentary metagenomes.</title>
        <authorList>
            <person name="Kawai M."/>
            <person name="Futagami T."/>
            <person name="Toyoda A."/>
            <person name="Takaki Y."/>
            <person name="Nishi S."/>
            <person name="Hori S."/>
            <person name="Arai W."/>
            <person name="Tsubouchi T."/>
            <person name="Morono Y."/>
            <person name="Uchiyama I."/>
            <person name="Ito T."/>
            <person name="Fujiyama A."/>
            <person name="Inagaki F."/>
            <person name="Takami H."/>
        </authorList>
    </citation>
    <scope>NUCLEOTIDE SEQUENCE</scope>
    <source>
        <strain evidence="7">Expedition CK06-06</strain>
    </source>
</reference>
<dbReference type="InterPro" id="IPR051198">
    <property type="entry name" value="BchE-like"/>
</dbReference>
<comment type="cofactor">
    <cofactor evidence="1">
        <name>[4Fe-4S] cluster</name>
        <dbReference type="ChEBI" id="CHEBI:49883"/>
    </cofactor>
</comment>
<evidence type="ECO:0000256" key="1">
    <source>
        <dbReference type="ARBA" id="ARBA00001966"/>
    </source>
</evidence>
<evidence type="ECO:0000259" key="6">
    <source>
        <dbReference type="PROSITE" id="PS51918"/>
    </source>
</evidence>
<evidence type="ECO:0000256" key="2">
    <source>
        <dbReference type="ARBA" id="ARBA00022691"/>
    </source>
</evidence>
<dbReference type="GO" id="GO:0046872">
    <property type="term" value="F:metal ion binding"/>
    <property type="evidence" value="ECO:0007669"/>
    <property type="project" value="UniProtKB-KW"/>
</dbReference>
<evidence type="ECO:0000256" key="4">
    <source>
        <dbReference type="ARBA" id="ARBA00023004"/>
    </source>
</evidence>
<proteinExistence type="predicted"/>
<keyword evidence="4" id="KW-0408">Iron</keyword>
<dbReference type="AlphaFoldDB" id="X0ZVK1"/>
<dbReference type="PROSITE" id="PS51918">
    <property type="entry name" value="RADICAL_SAM"/>
    <property type="match status" value="1"/>
</dbReference>
<organism evidence="7">
    <name type="scientific">marine sediment metagenome</name>
    <dbReference type="NCBI Taxonomy" id="412755"/>
    <lineage>
        <taxon>unclassified sequences</taxon>
        <taxon>metagenomes</taxon>
        <taxon>ecological metagenomes</taxon>
    </lineage>
</organism>
<accession>X0ZVK1</accession>
<gene>
    <name evidence="7" type="ORF">S01H1_81119</name>
</gene>
<dbReference type="CDD" id="cd01335">
    <property type="entry name" value="Radical_SAM"/>
    <property type="match status" value="1"/>
</dbReference>
<name>X0ZVK1_9ZZZZ</name>
<evidence type="ECO:0000313" key="7">
    <source>
        <dbReference type="EMBL" id="GAG52131.1"/>
    </source>
</evidence>
<dbReference type="Gene3D" id="3.80.30.20">
    <property type="entry name" value="tm_1862 like domain"/>
    <property type="match status" value="1"/>
</dbReference>
<keyword evidence="5" id="KW-0411">Iron-sulfur</keyword>
<evidence type="ECO:0000256" key="3">
    <source>
        <dbReference type="ARBA" id="ARBA00022723"/>
    </source>
</evidence>
<dbReference type="InterPro" id="IPR058240">
    <property type="entry name" value="rSAM_sf"/>
</dbReference>
<dbReference type="Pfam" id="PF04055">
    <property type="entry name" value="Radical_SAM"/>
    <property type="match status" value="1"/>
</dbReference>
<dbReference type="PANTHER" id="PTHR43409:SF7">
    <property type="entry name" value="BLL1977 PROTEIN"/>
    <property type="match status" value="1"/>
</dbReference>
<dbReference type="SFLD" id="SFLDG01082">
    <property type="entry name" value="B12-binding_domain_containing"/>
    <property type="match status" value="1"/>
</dbReference>
<dbReference type="EMBL" id="BARS01054859">
    <property type="protein sequence ID" value="GAG52131.1"/>
    <property type="molecule type" value="Genomic_DNA"/>
</dbReference>
<dbReference type="SFLD" id="SFLDS00029">
    <property type="entry name" value="Radical_SAM"/>
    <property type="match status" value="1"/>
</dbReference>
<dbReference type="InterPro" id="IPR006638">
    <property type="entry name" value="Elp3/MiaA/NifB-like_rSAM"/>
</dbReference>
<dbReference type="PANTHER" id="PTHR43409">
    <property type="entry name" value="ANAEROBIC MAGNESIUM-PROTOPORPHYRIN IX MONOMETHYL ESTER CYCLASE-RELATED"/>
    <property type="match status" value="1"/>
</dbReference>
<sequence>RYRERVGDLPAIRVVGARGCPFACKFCCNPALTNRRFQFRKPESVAAEIAAAQEELGIKAVVFAMSDFTLNRNWTEQVCEKVGALGVKWKATTRDDLVDRELLRLMKESGCVALGFGVESGSDRVLAILGKGTTTAQARQAFAWAREVQLPTFAMFMTHVPGETPESLAETQRFAKELAPPLGSTFQRFSPLPGSEFYDELETWGKVVDRRP</sequence>
<evidence type="ECO:0000256" key="5">
    <source>
        <dbReference type="ARBA" id="ARBA00023014"/>
    </source>
</evidence>
<dbReference type="InterPro" id="IPR023404">
    <property type="entry name" value="rSAM_horseshoe"/>
</dbReference>
<feature type="non-terminal residue" evidence="7">
    <location>
        <position position="1"/>
    </location>
</feature>
<dbReference type="SMART" id="SM00729">
    <property type="entry name" value="Elp3"/>
    <property type="match status" value="1"/>
</dbReference>
<dbReference type="GO" id="GO:0051536">
    <property type="term" value="F:iron-sulfur cluster binding"/>
    <property type="evidence" value="ECO:0007669"/>
    <property type="project" value="UniProtKB-KW"/>
</dbReference>
<comment type="caution">
    <text evidence="7">The sequence shown here is derived from an EMBL/GenBank/DDBJ whole genome shotgun (WGS) entry which is preliminary data.</text>
</comment>
<protein>
    <recommendedName>
        <fullName evidence="6">Radical SAM core domain-containing protein</fullName>
    </recommendedName>
</protein>
<dbReference type="SUPFAM" id="SSF102114">
    <property type="entry name" value="Radical SAM enzymes"/>
    <property type="match status" value="1"/>
</dbReference>